<feature type="domain" description="Peptidase S1" evidence="12">
    <location>
        <begin position="457"/>
        <end position="712"/>
    </location>
</feature>
<keyword evidence="6" id="KW-0106">Calcium</keyword>
<keyword evidence="10" id="KW-0472">Membrane</keyword>
<evidence type="ECO:0000256" key="10">
    <source>
        <dbReference type="SAM" id="Phobius"/>
    </source>
</evidence>
<evidence type="ECO:0000313" key="14">
    <source>
        <dbReference type="EMBL" id="CAF1534596.1"/>
    </source>
</evidence>
<name>A0A815A9J0_9BILA</name>
<dbReference type="EMBL" id="CAJNOL010002876">
    <property type="protein sequence ID" value="CAF1534596.1"/>
    <property type="molecule type" value="Genomic_DNA"/>
</dbReference>
<feature type="domain" description="EGF-like" evidence="11">
    <location>
        <begin position="269"/>
        <end position="305"/>
    </location>
</feature>
<evidence type="ECO:0000256" key="8">
    <source>
        <dbReference type="ARBA" id="ARBA00023180"/>
    </source>
</evidence>
<dbReference type="SMART" id="SM00020">
    <property type="entry name" value="Tryp_SPc"/>
    <property type="match status" value="1"/>
</dbReference>
<proteinExistence type="predicted"/>
<keyword evidence="16" id="KW-1185">Reference proteome</keyword>
<dbReference type="FunFam" id="2.10.25.10:FF:000014">
    <property type="entry name" value="Latent-transforming growth factor beta-binding protein 3"/>
    <property type="match status" value="1"/>
</dbReference>
<evidence type="ECO:0000256" key="1">
    <source>
        <dbReference type="ARBA" id="ARBA00004613"/>
    </source>
</evidence>
<dbReference type="SUPFAM" id="SSF50494">
    <property type="entry name" value="Trypsin-like serine proteases"/>
    <property type="match status" value="1"/>
</dbReference>
<comment type="subcellular location">
    <subcellularLocation>
        <location evidence="1">Secreted</location>
    </subcellularLocation>
</comment>
<dbReference type="Proteomes" id="UP000663870">
    <property type="component" value="Unassembled WGS sequence"/>
</dbReference>
<reference evidence="13" key="1">
    <citation type="submission" date="2021-02" db="EMBL/GenBank/DDBJ databases">
        <authorList>
            <person name="Nowell W R."/>
        </authorList>
    </citation>
    <scope>NUCLEOTIDE SEQUENCE</scope>
</reference>
<keyword evidence="5" id="KW-0677">Repeat</keyword>
<dbReference type="InterPro" id="IPR018097">
    <property type="entry name" value="EGF_Ca-bd_CS"/>
</dbReference>
<dbReference type="GO" id="GO:0005509">
    <property type="term" value="F:calcium ion binding"/>
    <property type="evidence" value="ECO:0007669"/>
    <property type="project" value="InterPro"/>
</dbReference>
<evidence type="ECO:0000256" key="5">
    <source>
        <dbReference type="ARBA" id="ARBA00022737"/>
    </source>
</evidence>
<dbReference type="InterPro" id="IPR001881">
    <property type="entry name" value="EGF-like_Ca-bd_dom"/>
</dbReference>
<dbReference type="SUPFAM" id="SSF57196">
    <property type="entry name" value="EGF/Laminin"/>
    <property type="match status" value="3"/>
</dbReference>
<dbReference type="InterPro" id="IPR052080">
    <property type="entry name" value="vWF_C/EGF_Fibrillin"/>
</dbReference>
<dbReference type="PROSITE" id="PS50026">
    <property type="entry name" value="EGF_3"/>
    <property type="match status" value="3"/>
</dbReference>
<dbReference type="CDD" id="cd00054">
    <property type="entry name" value="EGF_CA"/>
    <property type="match status" value="3"/>
</dbReference>
<dbReference type="InterPro" id="IPR009003">
    <property type="entry name" value="Peptidase_S1_PA"/>
</dbReference>
<dbReference type="PROSITE" id="PS00134">
    <property type="entry name" value="TRYPSIN_HIS"/>
    <property type="match status" value="1"/>
</dbReference>
<dbReference type="Gene3D" id="2.10.25.10">
    <property type="entry name" value="Laminin"/>
    <property type="match status" value="3"/>
</dbReference>
<dbReference type="AlphaFoldDB" id="A0A815A9J0"/>
<evidence type="ECO:0000259" key="11">
    <source>
        <dbReference type="PROSITE" id="PS50026"/>
    </source>
</evidence>
<keyword evidence="7" id="KW-1015">Disulfide bond</keyword>
<dbReference type="PROSITE" id="PS01187">
    <property type="entry name" value="EGF_CA"/>
    <property type="match status" value="3"/>
</dbReference>
<evidence type="ECO:0000256" key="7">
    <source>
        <dbReference type="ARBA" id="ARBA00023157"/>
    </source>
</evidence>
<dbReference type="InterPro" id="IPR049883">
    <property type="entry name" value="NOTCH1_EGF-like"/>
</dbReference>
<comment type="caution">
    <text evidence="9">Lacks conserved residue(s) required for the propagation of feature annotation.</text>
</comment>
<dbReference type="Pfam" id="PF07645">
    <property type="entry name" value="EGF_CA"/>
    <property type="match status" value="3"/>
</dbReference>
<evidence type="ECO:0000313" key="13">
    <source>
        <dbReference type="EMBL" id="CAF1253850.1"/>
    </source>
</evidence>
<dbReference type="Gene3D" id="2.40.10.10">
    <property type="entry name" value="Trypsin-like serine proteases"/>
    <property type="match status" value="1"/>
</dbReference>
<keyword evidence="3 9" id="KW-0245">EGF-like domain</keyword>
<dbReference type="PRINTS" id="PR00722">
    <property type="entry name" value="CHYMOTRYPSIN"/>
</dbReference>
<dbReference type="EMBL" id="CAJNOH010001826">
    <property type="protein sequence ID" value="CAF1253850.1"/>
    <property type="molecule type" value="Genomic_DNA"/>
</dbReference>
<dbReference type="InterPro" id="IPR000152">
    <property type="entry name" value="EGF-type_Asp/Asn_hydroxyl_site"/>
</dbReference>
<evidence type="ECO:0000313" key="16">
    <source>
        <dbReference type="Proteomes" id="UP000663870"/>
    </source>
</evidence>
<keyword evidence="8" id="KW-0325">Glycoprotein</keyword>
<keyword evidence="4" id="KW-0732">Signal</keyword>
<evidence type="ECO:0000259" key="12">
    <source>
        <dbReference type="PROSITE" id="PS50240"/>
    </source>
</evidence>
<evidence type="ECO:0000256" key="3">
    <source>
        <dbReference type="ARBA" id="ARBA00022536"/>
    </source>
</evidence>
<dbReference type="PROSITE" id="PS01186">
    <property type="entry name" value="EGF_2"/>
    <property type="match status" value="1"/>
</dbReference>
<keyword evidence="10" id="KW-0812">Transmembrane</keyword>
<evidence type="ECO:0000256" key="4">
    <source>
        <dbReference type="ARBA" id="ARBA00022729"/>
    </source>
</evidence>
<dbReference type="InterPro" id="IPR001254">
    <property type="entry name" value="Trypsin_dom"/>
</dbReference>
<dbReference type="PANTHER" id="PTHR47333">
    <property type="entry name" value="VON WILLEBRAND FACTOR C AND EGF DOMAIN-CONTAINING PROTEIN"/>
    <property type="match status" value="1"/>
</dbReference>
<evidence type="ECO:0000256" key="6">
    <source>
        <dbReference type="ARBA" id="ARBA00022837"/>
    </source>
</evidence>
<feature type="transmembrane region" description="Helical" evidence="10">
    <location>
        <begin position="124"/>
        <end position="148"/>
    </location>
</feature>
<sequence>MRNGIYSKRQHFDNLSYISDGRDRISYTNDPYAVSSRNTALDGNGFVLQPSELKKSRRENDIIYTFRPGQDSIYAYNNAAFSDISGVDSRGLSTRSQNSNLYTLQNSFEKSNHNRKVFRICLKYWYIFGFLILIVLAAIGVGIGFAVLSSKHKSTECYLLCDPSEKRIQLNSTYCECQFINECKFLPPICGQFPCIKFNGTGFECNCTTGFQHPPTTNDLTHCEDIDECKNPRICGEHQTCNNTFGSYICFCENGYETITSANEIICQDKNECTDNNICSNGYCINTNGSFECVCNAGFIRDIFNPLHCEDINECLSSHNCTGDNEICENTYGSFRCICIHGYRRNEYSNCININECIESNTTCDINSRCEDRNGSFACCMNMITNECIECGYDYSNPRSVGMLPFAFASLFMTTDLPTTISSFAISNTSLRLNAIKKSIKKIKSKKVINHVRRTRMIDGQPVESGRFPWIAVLLIKQEYYNSEPRYVCSGSLVSSWNIITAAHCLDEQHFRKQWDLTSEPNSFKDIFDIRISVHNLSLNSTDFIQSESYSIANFTLHPGYQSLGSEDATVKNDVALIKLTKRIERSSNIDWICLPTSVNIQDQTTLKVLSYGNTDDNLIQQQLDIRVLNNQESKSECQRQLGDIAEDAFCAISTNNSSLLGMGDSGAGAMLFSNNNRWHLAGVMSKTGLQKAYSAMTNVSMHIEWLKSLVER</sequence>
<gene>
    <name evidence="14" type="ORF">JXQ802_LOCUS42492</name>
    <name evidence="13" type="ORF">PYM288_LOCUS27521</name>
</gene>
<dbReference type="SMART" id="SM00181">
    <property type="entry name" value="EGF"/>
    <property type="match status" value="4"/>
</dbReference>
<keyword evidence="10" id="KW-1133">Transmembrane helix</keyword>
<dbReference type="GO" id="GO:0006508">
    <property type="term" value="P:proteolysis"/>
    <property type="evidence" value="ECO:0007669"/>
    <property type="project" value="InterPro"/>
</dbReference>
<dbReference type="SMART" id="SM00179">
    <property type="entry name" value="EGF_CA"/>
    <property type="match status" value="5"/>
</dbReference>
<dbReference type="PANTHER" id="PTHR47333:SF4">
    <property type="entry name" value="EGF-LIKE DOMAIN-CONTAINING PROTEIN"/>
    <property type="match status" value="1"/>
</dbReference>
<dbReference type="GO" id="GO:0005576">
    <property type="term" value="C:extracellular region"/>
    <property type="evidence" value="ECO:0007669"/>
    <property type="project" value="UniProtKB-SubCell"/>
</dbReference>
<dbReference type="Pfam" id="PF00089">
    <property type="entry name" value="Trypsin"/>
    <property type="match status" value="1"/>
</dbReference>
<protein>
    <submittedName>
        <fullName evidence="13">Uncharacterized protein</fullName>
    </submittedName>
</protein>
<dbReference type="InterPro" id="IPR043504">
    <property type="entry name" value="Peptidase_S1_PA_chymotrypsin"/>
</dbReference>
<dbReference type="Proteomes" id="UP000663854">
    <property type="component" value="Unassembled WGS sequence"/>
</dbReference>
<dbReference type="PROSITE" id="PS50240">
    <property type="entry name" value="TRYPSIN_DOM"/>
    <property type="match status" value="1"/>
</dbReference>
<evidence type="ECO:0000256" key="2">
    <source>
        <dbReference type="ARBA" id="ARBA00022525"/>
    </source>
</evidence>
<evidence type="ECO:0000313" key="15">
    <source>
        <dbReference type="Proteomes" id="UP000663854"/>
    </source>
</evidence>
<dbReference type="GO" id="GO:0004252">
    <property type="term" value="F:serine-type endopeptidase activity"/>
    <property type="evidence" value="ECO:0007669"/>
    <property type="project" value="InterPro"/>
</dbReference>
<feature type="domain" description="EGF-like" evidence="11">
    <location>
        <begin position="311"/>
        <end position="352"/>
    </location>
</feature>
<dbReference type="InterPro" id="IPR001314">
    <property type="entry name" value="Peptidase_S1A"/>
</dbReference>
<accession>A0A815A9J0</accession>
<dbReference type="InterPro" id="IPR000742">
    <property type="entry name" value="EGF"/>
</dbReference>
<evidence type="ECO:0000256" key="9">
    <source>
        <dbReference type="PROSITE-ProRule" id="PRU00076"/>
    </source>
</evidence>
<feature type="domain" description="EGF-like" evidence="11">
    <location>
        <begin position="225"/>
        <end position="262"/>
    </location>
</feature>
<keyword evidence="2" id="KW-0964">Secreted</keyword>
<dbReference type="InterPro" id="IPR018114">
    <property type="entry name" value="TRYPSIN_HIS"/>
</dbReference>
<comment type="caution">
    <text evidence="13">The sequence shown here is derived from an EMBL/GenBank/DDBJ whole genome shotgun (WGS) entry which is preliminary data.</text>
</comment>
<organism evidence="13 15">
    <name type="scientific">Rotaria sordida</name>
    <dbReference type="NCBI Taxonomy" id="392033"/>
    <lineage>
        <taxon>Eukaryota</taxon>
        <taxon>Metazoa</taxon>
        <taxon>Spiralia</taxon>
        <taxon>Gnathifera</taxon>
        <taxon>Rotifera</taxon>
        <taxon>Eurotatoria</taxon>
        <taxon>Bdelloidea</taxon>
        <taxon>Philodinida</taxon>
        <taxon>Philodinidae</taxon>
        <taxon>Rotaria</taxon>
    </lineage>
</organism>
<dbReference type="PROSITE" id="PS00010">
    <property type="entry name" value="ASX_HYDROXYL"/>
    <property type="match status" value="3"/>
</dbReference>